<gene>
    <name evidence="1" type="ORF">BFJ65_g11057</name>
</gene>
<accession>A0A3L6N9V1</accession>
<dbReference type="Proteomes" id="UP000270866">
    <property type="component" value="Chromosome 9"/>
</dbReference>
<protein>
    <submittedName>
        <fullName evidence="1">Uncharacterized protein</fullName>
    </submittedName>
</protein>
<dbReference type="AlphaFoldDB" id="A0A3L6N9V1"/>
<evidence type="ECO:0000313" key="1">
    <source>
        <dbReference type="EMBL" id="RKK14497.1"/>
    </source>
</evidence>
<dbReference type="EMBL" id="MRCU01000007">
    <property type="protein sequence ID" value="RKK14497.1"/>
    <property type="molecule type" value="Genomic_DNA"/>
</dbReference>
<comment type="caution">
    <text evidence="1">The sequence shown here is derived from an EMBL/GenBank/DDBJ whole genome shotgun (WGS) entry which is preliminary data.</text>
</comment>
<organism evidence="1 2">
    <name type="scientific">Fusarium oxysporum f. sp. cepae</name>
    <dbReference type="NCBI Taxonomy" id="396571"/>
    <lineage>
        <taxon>Eukaryota</taxon>
        <taxon>Fungi</taxon>
        <taxon>Dikarya</taxon>
        <taxon>Ascomycota</taxon>
        <taxon>Pezizomycotina</taxon>
        <taxon>Sordariomycetes</taxon>
        <taxon>Hypocreomycetidae</taxon>
        <taxon>Hypocreales</taxon>
        <taxon>Nectriaceae</taxon>
        <taxon>Fusarium</taxon>
        <taxon>Fusarium oxysporum species complex</taxon>
    </lineage>
</organism>
<evidence type="ECO:0000313" key="2">
    <source>
        <dbReference type="Proteomes" id="UP000270866"/>
    </source>
</evidence>
<proteinExistence type="predicted"/>
<name>A0A3L6N9V1_FUSOX</name>
<sequence>MDQQVKSQKRHAFTFPSMSMPFKPASSMTYYDSSLVSGGFNYLRIDRRPSMMLLNQTSTVAKPAICA</sequence>
<reference evidence="1 2" key="1">
    <citation type="journal article" date="2018" name="Sci. Rep.">
        <title>Characterisation of pathogen-specific regions and novel effector candidates in Fusarium oxysporum f. sp. cepae.</title>
        <authorList>
            <person name="Armitage A.D."/>
            <person name="Taylor A."/>
            <person name="Sobczyk M.K."/>
            <person name="Baxter L."/>
            <person name="Greenfield B.P."/>
            <person name="Bates H.J."/>
            <person name="Wilson F."/>
            <person name="Jackson A.C."/>
            <person name="Ott S."/>
            <person name="Harrison R.J."/>
            <person name="Clarkson J.P."/>
        </authorList>
    </citation>
    <scope>NUCLEOTIDE SEQUENCE [LARGE SCALE GENOMIC DNA]</scope>
    <source>
        <strain evidence="1 2">FoC_Fus2</strain>
    </source>
</reference>